<dbReference type="EMBL" id="VJMI01014617">
    <property type="protein sequence ID" value="KAF0739979.1"/>
    <property type="molecule type" value="Genomic_DNA"/>
</dbReference>
<evidence type="ECO:0000259" key="4">
    <source>
        <dbReference type="PROSITE" id="PS50222"/>
    </source>
</evidence>
<evidence type="ECO:0000256" key="1">
    <source>
        <dbReference type="ARBA" id="ARBA00022723"/>
    </source>
</evidence>
<keyword evidence="2" id="KW-0677">Repeat</keyword>
<reference evidence="5 6" key="1">
    <citation type="submission" date="2019-06" db="EMBL/GenBank/DDBJ databases">
        <title>Genomics analysis of Aphanomyces spp. identifies a new class of oomycete effector associated with host adaptation.</title>
        <authorList>
            <person name="Gaulin E."/>
        </authorList>
    </citation>
    <scope>NUCLEOTIDE SEQUENCE [LARGE SCALE GENOMIC DNA]</scope>
    <source>
        <strain evidence="5 6">E</strain>
    </source>
</reference>
<proteinExistence type="predicted"/>
<feature type="non-terminal residue" evidence="5">
    <location>
        <position position="137"/>
    </location>
</feature>
<name>A0A6A5A6S2_APHAT</name>
<accession>A0A6A5A6S2</accession>
<dbReference type="Proteomes" id="UP000469452">
    <property type="component" value="Unassembled WGS sequence"/>
</dbReference>
<dbReference type="PANTHER" id="PTHR45942">
    <property type="entry name" value="PROTEIN PHOSPATASE 3 REGULATORY SUBUNIT B ALPHA ISOFORM TYPE 1"/>
    <property type="match status" value="1"/>
</dbReference>
<feature type="domain" description="EF-hand" evidence="4">
    <location>
        <begin position="114"/>
        <end position="137"/>
    </location>
</feature>
<sequence>MSGDVFPRLDRRHSLTDDGVYDVDVCVYVWRCVVNESDLRALYKRFSKSDKEVLRTHTFSANSGSIDRTEFFRSFKEERTAVGDAVFALIDIDNSGQLDFSEYVEALGAFCLLNTDEILKFCFFVFDQDKNGTIEGV</sequence>
<dbReference type="GO" id="GO:0005509">
    <property type="term" value="F:calcium ion binding"/>
    <property type="evidence" value="ECO:0007669"/>
    <property type="project" value="InterPro"/>
</dbReference>
<keyword evidence="3" id="KW-0106">Calcium</keyword>
<dbReference type="VEuPathDB" id="FungiDB:H257_15385"/>
<evidence type="ECO:0000256" key="2">
    <source>
        <dbReference type="ARBA" id="ARBA00022737"/>
    </source>
</evidence>
<evidence type="ECO:0000313" key="6">
    <source>
        <dbReference type="Proteomes" id="UP000469452"/>
    </source>
</evidence>
<organism evidence="5 6">
    <name type="scientific">Aphanomyces astaci</name>
    <name type="common">Crayfish plague agent</name>
    <dbReference type="NCBI Taxonomy" id="112090"/>
    <lineage>
        <taxon>Eukaryota</taxon>
        <taxon>Sar</taxon>
        <taxon>Stramenopiles</taxon>
        <taxon>Oomycota</taxon>
        <taxon>Saprolegniomycetes</taxon>
        <taxon>Saprolegniales</taxon>
        <taxon>Verrucalvaceae</taxon>
        <taxon>Aphanomyces</taxon>
    </lineage>
</organism>
<protein>
    <recommendedName>
        <fullName evidence="4">EF-hand domain-containing protein</fullName>
    </recommendedName>
</protein>
<dbReference type="Pfam" id="PF13202">
    <property type="entry name" value="EF-hand_5"/>
    <property type="match status" value="1"/>
</dbReference>
<dbReference type="SUPFAM" id="SSF47473">
    <property type="entry name" value="EF-hand"/>
    <property type="match status" value="1"/>
</dbReference>
<dbReference type="InterPro" id="IPR018247">
    <property type="entry name" value="EF_Hand_1_Ca_BS"/>
</dbReference>
<dbReference type="AlphaFoldDB" id="A0A6A5A6S2"/>
<evidence type="ECO:0000313" key="5">
    <source>
        <dbReference type="EMBL" id="KAF0739979.1"/>
    </source>
</evidence>
<dbReference type="PROSITE" id="PS00018">
    <property type="entry name" value="EF_HAND_1"/>
    <property type="match status" value="1"/>
</dbReference>
<dbReference type="InterPro" id="IPR011992">
    <property type="entry name" value="EF-hand-dom_pair"/>
</dbReference>
<dbReference type="PROSITE" id="PS50222">
    <property type="entry name" value="EF_HAND_2"/>
    <property type="match status" value="2"/>
</dbReference>
<keyword evidence="1" id="KW-0479">Metal-binding</keyword>
<gene>
    <name evidence="5" type="ORF">AaE_008773</name>
</gene>
<dbReference type="Gene3D" id="1.10.238.10">
    <property type="entry name" value="EF-hand"/>
    <property type="match status" value="1"/>
</dbReference>
<dbReference type="InterPro" id="IPR002048">
    <property type="entry name" value="EF_hand_dom"/>
</dbReference>
<feature type="domain" description="EF-hand" evidence="4">
    <location>
        <begin position="78"/>
        <end position="113"/>
    </location>
</feature>
<evidence type="ECO:0000256" key="3">
    <source>
        <dbReference type="ARBA" id="ARBA00022837"/>
    </source>
</evidence>
<comment type="caution">
    <text evidence="5">The sequence shown here is derived from an EMBL/GenBank/DDBJ whole genome shotgun (WGS) entry which is preliminary data.</text>
</comment>